<dbReference type="GO" id="GO:0016020">
    <property type="term" value="C:membrane"/>
    <property type="evidence" value="ECO:0007669"/>
    <property type="project" value="InterPro"/>
</dbReference>
<dbReference type="Pfam" id="PF02932">
    <property type="entry name" value="Neur_chan_memb"/>
    <property type="match status" value="1"/>
</dbReference>
<dbReference type="OrthoDB" id="5975154at2759"/>
<evidence type="ECO:0000256" key="1">
    <source>
        <dbReference type="SAM" id="Phobius"/>
    </source>
</evidence>
<dbReference type="Proteomes" id="UP000250275">
    <property type="component" value="Unassembled WGS sequence"/>
</dbReference>
<dbReference type="SUPFAM" id="SSF90112">
    <property type="entry name" value="Neurotransmitter-gated ion-channel transmembrane pore"/>
    <property type="match status" value="1"/>
</dbReference>
<dbReference type="InterPro" id="IPR038050">
    <property type="entry name" value="Neuro_actylchol_rec"/>
</dbReference>
<dbReference type="AlphaFoldDB" id="A0A310SHQ6"/>
<reference evidence="3 4" key="1">
    <citation type="submission" date="2015-07" db="EMBL/GenBank/DDBJ databases">
        <title>The genome of Eufriesea mexicana.</title>
        <authorList>
            <person name="Pan H."/>
            <person name="Kapheim K."/>
        </authorList>
    </citation>
    <scope>NUCLEOTIDE SEQUENCE [LARGE SCALE GENOMIC DNA]</scope>
    <source>
        <strain evidence="3">0111107269</strain>
        <tissue evidence="3">Whole body</tissue>
    </source>
</reference>
<keyword evidence="1" id="KW-0812">Transmembrane</keyword>
<name>A0A310SHQ6_9HYME</name>
<evidence type="ECO:0000313" key="3">
    <source>
        <dbReference type="EMBL" id="OAD54663.1"/>
    </source>
</evidence>
<proteinExistence type="predicted"/>
<dbReference type="InterPro" id="IPR006029">
    <property type="entry name" value="Neurotrans-gated_channel_TM"/>
</dbReference>
<gene>
    <name evidence="3" type="ORF">WN48_06385</name>
</gene>
<protein>
    <submittedName>
        <fullName evidence="3">Acetylcholine receptor subunit alpha-type acr-16</fullName>
    </submittedName>
</protein>
<organism evidence="3 4">
    <name type="scientific">Eufriesea mexicana</name>
    <dbReference type="NCBI Taxonomy" id="516756"/>
    <lineage>
        <taxon>Eukaryota</taxon>
        <taxon>Metazoa</taxon>
        <taxon>Ecdysozoa</taxon>
        <taxon>Arthropoda</taxon>
        <taxon>Hexapoda</taxon>
        <taxon>Insecta</taxon>
        <taxon>Pterygota</taxon>
        <taxon>Neoptera</taxon>
        <taxon>Endopterygota</taxon>
        <taxon>Hymenoptera</taxon>
        <taxon>Apocrita</taxon>
        <taxon>Aculeata</taxon>
        <taxon>Apoidea</taxon>
        <taxon>Anthophila</taxon>
        <taxon>Apidae</taxon>
        <taxon>Eufriesea</taxon>
    </lineage>
</organism>
<keyword evidence="3" id="KW-0675">Receptor</keyword>
<feature type="transmembrane region" description="Helical" evidence="1">
    <location>
        <begin position="75"/>
        <end position="98"/>
    </location>
</feature>
<keyword evidence="4" id="KW-1185">Reference proteome</keyword>
<sequence length="392" mass="44880">MAGSNQGSGRNKRGPSMKRIGWAGVSFFLKLHAEKLEKEETRGWYRDRNEEKLGTGKDGLQVSVKTSRCLSYEGTYFNCIMFMVANSVILTVLVLNFHHRTSDRYEMRKWIKTLFLRWLPCLLRMKRPGKDLKKNILGSNRRKSMELQEKSSKSLLANVLNIDDDIRHKNSAGNPPSSYIRSAFGTPISTGRPATVEDTSASLPLSGVQEELHKILKELRFITERMRKADESDQVISDWKFAAMVVDRFSILFPNNALLVHLHVVHGSGHDSDTVSCAAHNCPINRLPRSSHRKNAQKMPKFIDENPNILADDATNVRERIERHGSCTPHIVQRIYGREKEKRLGERFSENGTMQQYSHWSSYRTKETDRSSLKIVETSSIFPIAKLYGMRE</sequence>
<dbReference type="EMBL" id="KQ763877">
    <property type="protein sequence ID" value="OAD54663.1"/>
    <property type="molecule type" value="Genomic_DNA"/>
</dbReference>
<keyword evidence="1" id="KW-0472">Membrane</keyword>
<evidence type="ECO:0000259" key="2">
    <source>
        <dbReference type="Pfam" id="PF02932"/>
    </source>
</evidence>
<dbReference type="Gene3D" id="1.20.58.390">
    <property type="entry name" value="Neurotransmitter-gated ion-channel transmembrane domain"/>
    <property type="match status" value="2"/>
</dbReference>
<dbReference type="GO" id="GO:0006811">
    <property type="term" value="P:monoatomic ion transport"/>
    <property type="evidence" value="ECO:0007669"/>
    <property type="project" value="InterPro"/>
</dbReference>
<accession>A0A310SHQ6</accession>
<evidence type="ECO:0000313" key="4">
    <source>
        <dbReference type="Proteomes" id="UP000250275"/>
    </source>
</evidence>
<keyword evidence="1" id="KW-1133">Transmembrane helix</keyword>
<dbReference type="InterPro" id="IPR036719">
    <property type="entry name" value="Neuro-gated_channel_TM_sf"/>
</dbReference>
<feature type="domain" description="Neurotransmitter-gated ion-channel transmembrane" evidence="2">
    <location>
        <begin position="66"/>
        <end position="252"/>
    </location>
</feature>